<dbReference type="AlphaFoldDB" id="A0A448XJZ6"/>
<accession>A0A448XJZ6</accession>
<protein>
    <submittedName>
        <fullName evidence="1">Uncharacterized protein</fullName>
    </submittedName>
</protein>
<reference evidence="1" key="1">
    <citation type="submission" date="2018-11" db="EMBL/GenBank/DDBJ databases">
        <authorList>
            <consortium name="Pathogen Informatics"/>
        </authorList>
    </citation>
    <scope>NUCLEOTIDE SEQUENCE</scope>
</reference>
<dbReference type="Proteomes" id="UP000784294">
    <property type="component" value="Unassembled WGS sequence"/>
</dbReference>
<sequence length="143" mass="15835">MTQLDIIISSQSSATGTRVSSKVDFALQNNCNNNLARSRSLLDCGFRLGDGIRFCVVHVTSPCPGSRRFLDQCESPVKFVDATLDPEAVKMTAKVASAHCTNLVLSPLTSSSLTESIGPRARRDNRQEYTFPWSWAEPRRVDR</sequence>
<proteinExistence type="predicted"/>
<evidence type="ECO:0000313" key="2">
    <source>
        <dbReference type="Proteomes" id="UP000784294"/>
    </source>
</evidence>
<comment type="caution">
    <text evidence="1">The sequence shown here is derived from an EMBL/GenBank/DDBJ whole genome shotgun (WGS) entry which is preliminary data.</text>
</comment>
<name>A0A448XJZ6_9PLAT</name>
<dbReference type="EMBL" id="CAAALY010258140">
    <property type="protein sequence ID" value="VEL38518.1"/>
    <property type="molecule type" value="Genomic_DNA"/>
</dbReference>
<keyword evidence="2" id="KW-1185">Reference proteome</keyword>
<gene>
    <name evidence="1" type="ORF">PXEA_LOCUS31958</name>
</gene>
<organism evidence="1 2">
    <name type="scientific">Protopolystoma xenopodis</name>
    <dbReference type="NCBI Taxonomy" id="117903"/>
    <lineage>
        <taxon>Eukaryota</taxon>
        <taxon>Metazoa</taxon>
        <taxon>Spiralia</taxon>
        <taxon>Lophotrochozoa</taxon>
        <taxon>Platyhelminthes</taxon>
        <taxon>Monogenea</taxon>
        <taxon>Polyopisthocotylea</taxon>
        <taxon>Polystomatidea</taxon>
        <taxon>Polystomatidae</taxon>
        <taxon>Protopolystoma</taxon>
    </lineage>
</organism>
<evidence type="ECO:0000313" key="1">
    <source>
        <dbReference type="EMBL" id="VEL38518.1"/>
    </source>
</evidence>